<keyword evidence="1" id="KW-1133">Transmembrane helix</keyword>
<dbReference type="Proteomes" id="UP001620409">
    <property type="component" value="Unassembled WGS sequence"/>
</dbReference>
<evidence type="ECO:0000256" key="1">
    <source>
        <dbReference type="SAM" id="Phobius"/>
    </source>
</evidence>
<accession>A0ABW8IMY3</accession>
<sequence length="75" mass="8228">MNGPKIVVLSIIVLWLTIAVIVIGYPLIAGRIKVGLDPVSRDNDPQAFWKAYVFSTTLFIAVTIAAGFFVHSILR</sequence>
<feature type="transmembrane region" description="Helical" evidence="1">
    <location>
        <begin position="48"/>
        <end position="70"/>
    </location>
</feature>
<reference evidence="2 3" key="1">
    <citation type="submission" date="2020-10" db="EMBL/GenBank/DDBJ databases">
        <title>Phylogeny of dyella-like bacteria.</title>
        <authorList>
            <person name="Fu J."/>
        </authorList>
    </citation>
    <scope>NUCLEOTIDE SEQUENCE [LARGE SCALE GENOMIC DNA]</scope>
    <source>
        <strain evidence="2 3">DHG40</strain>
    </source>
</reference>
<keyword evidence="3" id="KW-1185">Reference proteome</keyword>
<organism evidence="2 3">
    <name type="scientific">Dyella humi</name>
    <dbReference type="NCBI Taxonomy" id="1770547"/>
    <lineage>
        <taxon>Bacteria</taxon>
        <taxon>Pseudomonadati</taxon>
        <taxon>Pseudomonadota</taxon>
        <taxon>Gammaproteobacteria</taxon>
        <taxon>Lysobacterales</taxon>
        <taxon>Rhodanobacteraceae</taxon>
        <taxon>Dyella</taxon>
    </lineage>
</organism>
<dbReference type="RefSeq" id="WP_380015572.1">
    <property type="nucleotide sequence ID" value="NZ_JADIKI010000023.1"/>
</dbReference>
<dbReference type="EMBL" id="JADIKI010000023">
    <property type="protein sequence ID" value="MFK2856576.1"/>
    <property type="molecule type" value="Genomic_DNA"/>
</dbReference>
<evidence type="ECO:0000313" key="3">
    <source>
        <dbReference type="Proteomes" id="UP001620409"/>
    </source>
</evidence>
<keyword evidence="1" id="KW-0812">Transmembrane</keyword>
<protein>
    <submittedName>
        <fullName evidence="2">Uncharacterized protein</fullName>
    </submittedName>
</protein>
<name>A0ABW8IMY3_9GAMM</name>
<evidence type="ECO:0000313" key="2">
    <source>
        <dbReference type="EMBL" id="MFK2856576.1"/>
    </source>
</evidence>
<feature type="transmembrane region" description="Helical" evidence="1">
    <location>
        <begin position="7"/>
        <end position="28"/>
    </location>
</feature>
<keyword evidence="1" id="KW-0472">Membrane</keyword>
<proteinExistence type="predicted"/>
<comment type="caution">
    <text evidence="2">The sequence shown here is derived from an EMBL/GenBank/DDBJ whole genome shotgun (WGS) entry which is preliminary data.</text>
</comment>
<gene>
    <name evidence="2" type="ORF">ISP18_18355</name>
</gene>